<dbReference type="Pfam" id="PF19152">
    <property type="entry name" value="DUF5834"/>
    <property type="match status" value="1"/>
</dbReference>
<dbReference type="Proteomes" id="UP001231941">
    <property type="component" value="Unassembled WGS sequence"/>
</dbReference>
<evidence type="ECO:0000313" key="1">
    <source>
        <dbReference type="EMBL" id="MDP5275366.1"/>
    </source>
</evidence>
<comment type="caution">
    <text evidence="1">The sequence shown here is derived from an EMBL/GenBank/DDBJ whole genome shotgun (WGS) entry which is preliminary data.</text>
</comment>
<accession>A0ABT9J167</accession>
<keyword evidence="2" id="KW-1185">Reference proteome</keyword>
<gene>
    <name evidence="1" type="ORF">Q5Y73_14750</name>
</gene>
<reference evidence="1 2" key="1">
    <citation type="submission" date="2023-08" db="EMBL/GenBank/DDBJ databases">
        <authorList>
            <person name="Park J.-S."/>
        </authorList>
    </citation>
    <scope>NUCLEOTIDE SEQUENCE [LARGE SCALE GENOMIC DNA]</scope>
    <source>
        <strain evidence="1 2">2205SS18-9</strain>
    </source>
</reference>
<organism evidence="1 2">
    <name type="scientific">Chengkuizengella axinellae</name>
    <dbReference type="NCBI Taxonomy" id="3064388"/>
    <lineage>
        <taxon>Bacteria</taxon>
        <taxon>Bacillati</taxon>
        <taxon>Bacillota</taxon>
        <taxon>Bacilli</taxon>
        <taxon>Bacillales</taxon>
        <taxon>Paenibacillaceae</taxon>
        <taxon>Chengkuizengella</taxon>
    </lineage>
</organism>
<protein>
    <recommendedName>
        <fullName evidence="3">Immunity protein 63 domain-containing protein</fullName>
    </recommendedName>
</protein>
<sequence length="149" mass="17433">MEVIGSFENILTELHEIMNSKPAVTIPKFHRTIAKDEEEENNAPCQIIFGCYFTYEPVIMYGVINNQIDEGCVYVVNKVEPSEMMNDYVNLVEAYFPDSTLEWKRNLIFVFGNKFNKVLRKFDDMRSNEMLDSVIDHLINYDESIDENI</sequence>
<dbReference type="RefSeq" id="WP_305992675.1">
    <property type="nucleotide sequence ID" value="NZ_JAVAMP010000007.1"/>
</dbReference>
<dbReference type="InterPro" id="IPR043874">
    <property type="entry name" value="DUF5834"/>
</dbReference>
<evidence type="ECO:0000313" key="2">
    <source>
        <dbReference type="Proteomes" id="UP001231941"/>
    </source>
</evidence>
<evidence type="ECO:0008006" key="3">
    <source>
        <dbReference type="Google" id="ProtNLM"/>
    </source>
</evidence>
<name>A0ABT9J167_9BACL</name>
<proteinExistence type="predicted"/>
<dbReference type="EMBL" id="JAVAMP010000007">
    <property type="protein sequence ID" value="MDP5275366.1"/>
    <property type="molecule type" value="Genomic_DNA"/>
</dbReference>